<dbReference type="RefSeq" id="WP_307159873.1">
    <property type="nucleotide sequence ID" value="NZ_JAUSWH010000018.1"/>
</dbReference>
<comment type="cofactor">
    <cofactor evidence="1">
        <name>Mg(2+)</name>
        <dbReference type="ChEBI" id="CHEBI:18420"/>
    </cofactor>
</comment>
<evidence type="ECO:0000256" key="1">
    <source>
        <dbReference type="ARBA" id="ARBA00001946"/>
    </source>
</evidence>
<sequence>MSAVAVHAGHERGEVSVFDHVVKACALADVVEAQAGEQPYILYEKAGTFFFGAGSVAELVLNRNGFHLKTPAGSVSEPLGPQPLVQLNALVKHLLGEAPDCSRLFGWAAFEFSYLLQGLPLPSHDEPLLYLSAPRHEARIGPEGVELQLDDAALSDVWEEALRQARPGTQNRRVPVDERQDETGFELRAAEAIRAIDGKKLSKVILSRHVPVSEEIDLVRSYECLRINNTPARSFLLNLGGIAAAGVSPQAVVEVSSSGAIRTQPLAGTCARTGEPEEDRRRREDMMADPKEIYEHALSVKLAQDEIESVSAPGTVFVENFMQIVARGSVQHMASGVRGQMAEERSCWDAFASVFPAVTSSGIPKREACAVIASKEATPRGLYSGAVIMLERSGELDAALVLRSVYQKNGQTWLRAGAGLILQSTPERELEETCEKLRSVSRFLVPRAGKTA</sequence>
<gene>
    <name evidence="6" type="ORF">QO005_004129</name>
</gene>
<dbReference type="Proteomes" id="UP001235269">
    <property type="component" value="Unassembled WGS sequence"/>
</dbReference>
<dbReference type="PANTHER" id="PTHR11236:SF48">
    <property type="entry name" value="ISOCHORISMATE SYNTHASE MENF"/>
    <property type="match status" value="1"/>
</dbReference>
<evidence type="ECO:0000256" key="4">
    <source>
        <dbReference type="ARBA" id="ARBA00023239"/>
    </source>
</evidence>
<dbReference type="Gene3D" id="3.60.120.10">
    <property type="entry name" value="Anthranilate synthase"/>
    <property type="match status" value="1"/>
</dbReference>
<evidence type="ECO:0000313" key="7">
    <source>
        <dbReference type="Proteomes" id="UP001235269"/>
    </source>
</evidence>
<dbReference type="SUPFAM" id="SSF56322">
    <property type="entry name" value="ADC synthase"/>
    <property type="match status" value="1"/>
</dbReference>
<evidence type="ECO:0000259" key="5">
    <source>
        <dbReference type="Pfam" id="PF00425"/>
    </source>
</evidence>
<dbReference type="InterPro" id="IPR019996">
    <property type="entry name" value="Salicylate_synthase"/>
</dbReference>
<organism evidence="6 7">
    <name type="scientific">Rhizobium paknamense</name>
    <dbReference type="NCBI Taxonomy" id="1206817"/>
    <lineage>
        <taxon>Bacteria</taxon>
        <taxon>Pseudomonadati</taxon>
        <taxon>Pseudomonadota</taxon>
        <taxon>Alphaproteobacteria</taxon>
        <taxon>Hyphomicrobiales</taxon>
        <taxon>Rhizobiaceae</taxon>
        <taxon>Rhizobium/Agrobacterium group</taxon>
        <taxon>Rhizobium</taxon>
    </lineage>
</organism>
<dbReference type="Pfam" id="PF00425">
    <property type="entry name" value="Chorismate_bind"/>
    <property type="match status" value="1"/>
</dbReference>
<keyword evidence="4" id="KW-0456">Lyase</keyword>
<keyword evidence="7" id="KW-1185">Reference proteome</keyword>
<protein>
    <submittedName>
        <fullName evidence="6">Salicylate synthase</fullName>
    </submittedName>
</protein>
<dbReference type="NCBIfam" id="TIGR03494">
    <property type="entry name" value="salicyl_syn"/>
    <property type="match status" value="1"/>
</dbReference>
<comment type="caution">
    <text evidence="6">The sequence shown here is derived from an EMBL/GenBank/DDBJ whole genome shotgun (WGS) entry which is preliminary data.</text>
</comment>
<feature type="domain" description="Chorismate-utilising enzyme C-terminal" evidence="5">
    <location>
        <begin position="184"/>
        <end position="436"/>
    </location>
</feature>
<evidence type="ECO:0000256" key="3">
    <source>
        <dbReference type="ARBA" id="ARBA00022842"/>
    </source>
</evidence>
<dbReference type="EMBL" id="JAUSWH010000018">
    <property type="protein sequence ID" value="MDQ0457771.1"/>
    <property type="molecule type" value="Genomic_DNA"/>
</dbReference>
<evidence type="ECO:0000313" key="6">
    <source>
        <dbReference type="EMBL" id="MDQ0457771.1"/>
    </source>
</evidence>
<dbReference type="InterPro" id="IPR015890">
    <property type="entry name" value="Chorismate_C"/>
</dbReference>
<keyword evidence="3" id="KW-0460">Magnesium</keyword>
<dbReference type="InterPro" id="IPR019999">
    <property type="entry name" value="Anth_synth_I-like"/>
</dbReference>
<dbReference type="PANTHER" id="PTHR11236">
    <property type="entry name" value="AMINOBENZOATE/ANTHRANILATE SYNTHASE"/>
    <property type="match status" value="1"/>
</dbReference>
<dbReference type="InterPro" id="IPR005801">
    <property type="entry name" value="ADC_synthase"/>
</dbReference>
<accession>A0ABU0IHN1</accession>
<proteinExistence type="predicted"/>
<reference evidence="6 7" key="1">
    <citation type="submission" date="2023-07" db="EMBL/GenBank/DDBJ databases">
        <title>Genomic Encyclopedia of Type Strains, Phase IV (KMG-IV): sequencing the most valuable type-strain genomes for metagenomic binning, comparative biology and taxonomic classification.</title>
        <authorList>
            <person name="Goeker M."/>
        </authorList>
    </citation>
    <scope>NUCLEOTIDE SEQUENCE [LARGE SCALE GENOMIC DNA]</scope>
    <source>
        <strain evidence="6 7">DSM 100301</strain>
    </source>
</reference>
<name>A0ABU0IHN1_9HYPH</name>
<evidence type="ECO:0000256" key="2">
    <source>
        <dbReference type="ARBA" id="ARBA00022723"/>
    </source>
</evidence>
<dbReference type="PRINTS" id="PR00095">
    <property type="entry name" value="ANTSNTHASEI"/>
</dbReference>
<keyword evidence="2" id="KW-0479">Metal-binding</keyword>